<dbReference type="EMBL" id="JAUEPS010000007">
    <property type="protein sequence ID" value="KAK0463761.1"/>
    <property type="molecule type" value="Genomic_DNA"/>
</dbReference>
<dbReference type="Proteomes" id="UP001175211">
    <property type="component" value="Unassembled WGS sequence"/>
</dbReference>
<reference evidence="2" key="1">
    <citation type="submission" date="2023-06" db="EMBL/GenBank/DDBJ databases">
        <authorList>
            <consortium name="Lawrence Berkeley National Laboratory"/>
            <person name="Ahrendt S."/>
            <person name="Sahu N."/>
            <person name="Indic B."/>
            <person name="Wong-Bajracharya J."/>
            <person name="Merenyi Z."/>
            <person name="Ke H.-M."/>
            <person name="Monk M."/>
            <person name="Kocsube S."/>
            <person name="Drula E."/>
            <person name="Lipzen A."/>
            <person name="Balint B."/>
            <person name="Henrissat B."/>
            <person name="Andreopoulos B."/>
            <person name="Martin F.M."/>
            <person name="Harder C.B."/>
            <person name="Rigling D."/>
            <person name="Ford K.L."/>
            <person name="Foster G.D."/>
            <person name="Pangilinan J."/>
            <person name="Papanicolaou A."/>
            <person name="Barry K."/>
            <person name="LaButti K."/>
            <person name="Viragh M."/>
            <person name="Koriabine M."/>
            <person name="Yan M."/>
            <person name="Riley R."/>
            <person name="Champramary S."/>
            <person name="Plett K.L."/>
            <person name="Tsai I.J."/>
            <person name="Slot J."/>
            <person name="Sipos G."/>
            <person name="Plett J."/>
            <person name="Nagy L.G."/>
            <person name="Grigoriev I.V."/>
        </authorList>
    </citation>
    <scope>NUCLEOTIDE SEQUENCE</scope>
    <source>
        <strain evidence="2">CCBAS 213</strain>
    </source>
</reference>
<keyword evidence="3" id="KW-1185">Reference proteome</keyword>
<accession>A0AA39NDT4</accession>
<dbReference type="AlphaFoldDB" id="A0AA39NDT4"/>
<gene>
    <name evidence="2" type="ORF">EV420DRAFT_1729216</name>
</gene>
<sequence>MAKFETSPPWYSYFTFSIDVAATLQMYCDGGDDAMLQKLEGLQDRKYAGYCFYYEASSEEDPKYYTLRIRPVQQGLTKSHPRKPQHARPTMCLPILPTTAHSKLREPMELSKSLPWDNCYHPTCYDLCARIPAEQKDYSQAPYVRFSRQLSKAIEEDGRYRDLLQAGVDDDRALQITDGHEDAPDTDVPDNASDIDGLASQMFMVKIPGSSELEEELIFMPVMRVDPILANVPEIGDPSQLFGDLDLFQEIVQEYQLARYGSALFDSPEDPIDDCSVQDDFSKSCSSFTDELSSDTPDSHELHSSTEESRQVPVPNRKGKWRIKSLSRRAISNLAEVLKWRKLSNKS</sequence>
<comment type="caution">
    <text evidence="2">The sequence shown here is derived from an EMBL/GenBank/DDBJ whole genome shotgun (WGS) entry which is preliminary data.</text>
</comment>
<feature type="region of interest" description="Disordered" evidence="1">
    <location>
        <begin position="287"/>
        <end position="319"/>
    </location>
</feature>
<evidence type="ECO:0000313" key="2">
    <source>
        <dbReference type="EMBL" id="KAK0463761.1"/>
    </source>
</evidence>
<dbReference type="RefSeq" id="XP_060335071.1">
    <property type="nucleotide sequence ID" value="XM_060479887.1"/>
</dbReference>
<proteinExistence type="predicted"/>
<evidence type="ECO:0000313" key="3">
    <source>
        <dbReference type="Proteomes" id="UP001175211"/>
    </source>
</evidence>
<evidence type="ECO:0000256" key="1">
    <source>
        <dbReference type="SAM" id="MobiDB-lite"/>
    </source>
</evidence>
<protein>
    <submittedName>
        <fullName evidence="2">Uncharacterized protein</fullName>
    </submittedName>
</protein>
<feature type="compositionally biased region" description="Basic and acidic residues" evidence="1">
    <location>
        <begin position="297"/>
        <end position="310"/>
    </location>
</feature>
<organism evidence="2 3">
    <name type="scientific">Armillaria tabescens</name>
    <name type="common">Ringless honey mushroom</name>
    <name type="synonym">Agaricus tabescens</name>
    <dbReference type="NCBI Taxonomy" id="1929756"/>
    <lineage>
        <taxon>Eukaryota</taxon>
        <taxon>Fungi</taxon>
        <taxon>Dikarya</taxon>
        <taxon>Basidiomycota</taxon>
        <taxon>Agaricomycotina</taxon>
        <taxon>Agaricomycetes</taxon>
        <taxon>Agaricomycetidae</taxon>
        <taxon>Agaricales</taxon>
        <taxon>Marasmiineae</taxon>
        <taxon>Physalacriaceae</taxon>
        <taxon>Desarmillaria</taxon>
    </lineage>
</organism>
<name>A0AA39NDT4_ARMTA</name>
<feature type="compositionally biased region" description="Polar residues" evidence="1">
    <location>
        <begin position="287"/>
        <end position="296"/>
    </location>
</feature>
<dbReference type="GeneID" id="85363435"/>